<dbReference type="OrthoDB" id="9774318at2"/>
<dbReference type="Proteomes" id="UP000199473">
    <property type="component" value="Unassembled WGS sequence"/>
</dbReference>
<protein>
    <submittedName>
        <fullName evidence="2">Poly(3-hydroxybutyrate) depolymerase</fullName>
    </submittedName>
</protein>
<dbReference type="InterPro" id="IPR051321">
    <property type="entry name" value="PHA/PHB_synthase"/>
</dbReference>
<evidence type="ECO:0000313" key="2">
    <source>
        <dbReference type="EMBL" id="SFK28927.1"/>
    </source>
</evidence>
<accession>A0A1I3YAD2</accession>
<name>A0A1I3YAD2_9PROT</name>
<proteinExistence type="predicted"/>
<evidence type="ECO:0000313" key="3">
    <source>
        <dbReference type="Proteomes" id="UP000199473"/>
    </source>
</evidence>
<reference evidence="2 3" key="1">
    <citation type="submission" date="2016-10" db="EMBL/GenBank/DDBJ databases">
        <authorList>
            <person name="de Groot N.N."/>
        </authorList>
    </citation>
    <scope>NUCLEOTIDE SEQUENCE [LARGE SCALE GENOMIC DNA]</scope>
    <source>
        <strain evidence="2 3">DSM 19981</strain>
    </source>
</reference>
<dbReference type="PANTHER" id="PTHR36837:SF4">
    <property type="entry name" value="BLR0908 PROTEIN"/>
    <property type="match status" value="1"/>
</dbReference>
<feature type="domain" description="PHB de-polymerase C-terminal" evidence="1">
    <location>
        <begin position="203"/>
        <end position="404"/>
    </location>
</feature>
<dbReference type="InterPro" id="IPR010915">
    <property type="entry name" value="PHB_depoly_PhaZ"/>
</dbReference>
<dbReference type="EMBL" id="FOSQ01000001">
    <property type="protein sequence ID" value="SFK28927.1"/>
    <property type="molecule type" value="Genomic_DNA"/>
</dbReference>
<dbReference type="NCBIfam" id="TIGR01849">
    <property type="entry name" value="PHB_depoly_PhaZ"/>
    <property type="match status" value="1"/>
</dbReference>
<keyword evidence="3" id="KW-1185">Reference proteome</keyword>
<dbReference type="InterPro" id="IPR009656">
    <property type="entry name" value="PHB_depo_C"/>
</dbReference>
<dbReference type="PIRSF" id="PIRSF020818">
    <property type="entry name" value="PHB_depoly_PhaZ"/>
    <property type="match status" value="1"/>
</dbReference>
<dbReference type="AlphaFoldDB" id="A0A1I3YAD2"/>
<dbReference type="STRING" id="1123062.SAMN02745775_1011121"/>
<sequence>MIYRALQARQDALAPLRAHAKGMAGWLGPWGLAHPLFDGVRAMRAAAEVFAGFAVTQARPDFGIAPVRVGNRLVEVTEEVVAATPFASLIRFRTDVDTPLPRVLVVAPMSGHFATLLRGTVQVLLQDHDVYITDWHNARDVPLAAGRFGLDEFIEHVMRFQEAIGPGGHVLAVCQPVVAVLSAVALMAEDRNRASPRSVTLMAGPIDARQNPTKVNELASGHGIEWFERNLIAAVPWRHKGSGRRVYPGALQLSAFMQMNMDRHLKAHQDQFWALFDGDVARAAQHRRFYDEYLAVMDLPAEFFLETVKTVFQDHALARGEMMWRGRRVRPEAIRRTAIMAVEGEKDDICGIGQTMAALDLCRSVPVTMRRYHLQTGVGHYGVFSGRRFAQAIYPRVREMIQANEG</sequence>
<organism evidence="2 3">
    <name type="scientific">Falsiroseomonas stagni DSM 19981</name>
    <dbReference type="NCBI Taxonomy" id="1123062"/>
    <lineage>
        <taxon>Bacteria</taxon>
        <taxon>Pseudomonadati</taxon>
        <taxon>Pseudomonadota</taxon>
        <taxon>Alphaproteobacteria</taxon>
        <taxon>Acetobacterales</taxon>
        <taxon>Roseomonadaceae</taxon>
        <taxon>Falsiroseomonas</taxon>
    </lineage>
</organism>
<evidence type="ECO:0000259" key="1">
    <source>
        <dbReference type="Pfam" id="PF06850"/>
    </source>
</evidence>
<dbReference type="RefSeq" id="WP_092956578.1">
    <property type="nucleotide sequence ID" value="NZ_FOSQ01000001.1"/>
</dbReference>
<dbReference type="SUPFAM" id="SSF53474">
    <property type="entry name" value="alpha/beta-Hydrolases"/>
    <property type="match status" value="1"/>
</dbReference>
<dbReference type="PANTHER" id="PTHR36837">
    <property type="entry name" value="POLY(3-HYDROXYALKANOATE) POLYMERASE SUBUNIT PHAC"/>
    <property type="match status" value="1"/>
</dbReference>
<gene>
    <name evidence="2" type="ORF">SAMN02745775_1011121</name>
</gene>
<dbReference type="InterPro" id="IPR029058">
    <property type="entry name" value="AB_hydrolase_fold"/>
</dbReference>
<dbReference type="Pfam" id="PF06850">
    <property type="entry name" value="PHB_depo_C"/>
    <property type="match status" value="1"/>
</dbReference>